<proteinExistence type="predicted"/>
<feature type="domain" description="PAS" evidence="2">
    <location>
        <begin position="24"/>
        <end position="79"/>
    </location>
</feature>
<dbReference type="NCBIfam" id="TIGR00229">
    <property type="entry name" value="sensory_box"/>
    <property type="match status" value="1"/>
</dbReference>
<evidence type="ECO:0000313" key="4">
    <source>
        <dbReference type="Proteomes" id="UP001164286"/>
    </source>
</evidence>
<dbReference type="Gene3D" id="3.30.450.20">
    <property type="entry name" value="PAS domain"/>
    <property type="match status" value="1"/>
</dbReference>
<evidence type="ECO:0000313" key="3">
    <source>
        <dbReference type="EMBL" id="KAI9638155.1"/>
    </source>
</evidence>
<feature type="compositionally biased region" description="Low complexity" evidence="1">
    <location>
        <begin position="151"/>
        <end position="164"/>
    </location>
</feature>
<comment type="caution">
    <text evidence="3">The sequence shown here is derived from an EMBL/GenBank/DDBJ whole genome shotgun (WGS) entry which is preliminary data.</text>
</comment>
<gene>
    <name evidence="3" type="ORF">MKK02DRAFT_42545</name>
</gene>
<dbReference type="InterPro" id="IPR050933">
    <property type="entry name" value="Circadian_TF"/>
</dbReference>
<dbReference type="PANTHER" id="PTHR23042">
    <property type="entry name" value="CIRCADIAN PROTEIN CLOCK/ARNT/BMAL/PAS"/>
    <property type="match status" value="1"/>
</dbReference>
<reference evidence="3" key="1">
    <citation type="journal article" date="2022" name="G3 (Bethesda)">
        <title>High quality genome of the basidiomycete yeast Dioszegia hungarica PDD-24b-2 isolated from cloud water.</title>
        <authorList>
            <person name="Jarrige D."/>
            <person name="Haridas S."/>
            <person name="Bleykasten-Grosshans C."/>
            <person name="Joly M."/>
            <person name="Nadalig T."/>
            <person name="Sancelme M."/>
            <person name="Vuilleumier S."/>
            <person name="Grigoriev I.V."/>
            <person name="Amato P."/>
            <person name="Bringel F."/>
        </authorList>
    </citation>
    <scope>NUCLEOTIDE SEQUENCE</scope>
    <source>
        <strain evidence="3">PDD-24b-2</strain>
    </source>
</reference>
<dbReference type="AlphaFoldDB" id="A0AA38HCP5"/>
<evidence type="ECO:0000256" key="1">
    <source>
        <dbReference type="SAM" id="MobiDB-lite"/>
    </source>
</evidence>
<protein>
    <recommendedName>
        <fullName evidence="2">PAS domain-containing protein</fullName>
    </recommendedName>
</protein>
<accession>A0AA38HCP5</accession>
<dbReference type="RefSeq" id="XP_052947932.1">
    <property type="nucleotide sequence ID" value="XM_053092040.1"/>
</dbReference>
<feature type="region of interest" description="Disordered" evidence="1">
    <location>
        <begin position="141"/>
        <end position="179"/>
    </location>
</feature>
<dbReference type="PROSITE" id="PS50112">
    <property type="entry name" value="PAS"/>
    <property type="match status" value="1"/>
</dbReference>
<dbReference type="Pfam" id="PF08447">
    <property type="entry name" value="PAS_3"/>
    <property type="match status" value="1"/>
</dbReference>
<dbReference type="CDD" id="cd00130">
    <property type="entry name" value="PAS"/>
    <property type="match status" value="1"/>
</dbReference>
<dbReference type="InterPro" id="IPR035965">
    <property type="entry name" value="PAS-like_dom_sf"/>
</dbReference>
<keyword evidence="4" id="KW-1185">Reference proteome</keyword>
<dbReference type="InterPro" id="IPR000014">
    <property type="entry name" value="PAS"/>
</dbReference>
<dbReference type="GeneID" id="77731245"/>
<dbReference type="EMBL" id="JAKWFO010000003">
    <property type="protein sequence ID" value="KAI9638155.1"/>
    <property type="molecule type" value="Genomic_DNA"/>
</dbReference>
<name>A0AA38HCP5_9TREE</name>
<dbReference type="SMART" id="SM00091">
    <property type="entry name" value="PAS"/>
    <property type="match status" value="1"/>
</dbReference>
<dbReference type="Proteomes" id="UP001164286">
    <property type="component" value="Unassembled WGS sequence"/>
</dbReference>
<evidence type="ECO:0000259" key="2">
    <source>
        <dbReference type="PROSITE" id="PS50112"/>
    </source>
</evidence>
<sequence length="323" mass="36609">MPHSRLNSSRAEVGDSIGMSAIFILRGDQEGHYLYVSDSMADILGWNPAELLGTTCYKVFHPEEIPVLLEVHRRALTFEETACVAYMRVLHKNGNYINCAVSYSTVYDKTVGTITRAENGPLTIKQALTAREVFEIHPTEDGKGTFRTWPRSRPSSSRSPSPSSYQLPPIDLSQPWQKLPDPQPRTAFLIDRFTDTSRVMFVTNDIILHTNRLKDQSFYSIVKPSDRPLVREYIDKAKSWSPVVHDARRSGGHGYAEFHVLRIPDLPPQGEVYPQGTDESERHMPGQGFILVEGIFWAGSDGVICIIERIDKTKQDNRGDYWK</sequence>
<dbReference type="InterPro" id="IPR013655">
    <property type="entry name" value="PAS_fold_3"/>
</dbReference>
<organism evidence="3 4">
    <name type="scientific">Dioszegia hungarica</name>
    <dbReference type="NCBI Taxonomy" id="4972"/>
    <lineage>
        <taxon>Eukaryota</taxon>
        <taxon>Fungi</taxon>
        <taxon>Dikarya</taxon>
        <taxon>Basidiomycota</taxon>
        <taxon>Agaricomycotina</taxon>
        <taxon>Tremellomycetes</taxon>
        <taxon>Tremellales</taxon>
        <taxon>Bulleribasidiaceae</taxon>
        <taxon>Dioszegia</taxon>
    </lineage>
</organism>
<dbReference type="SUPFAM" id="SSF55785">
    <property type="entry name" value="PYP-like sensor domain (PAS domain)"/>
    <property type="match status" value="1"/>
</dbReference>